<dbReference type="PROSITE" id="PS00211">
    <property type="entry name" value="ABC_TRANSPORTER_1"/>
    <property type="match status" value="1"/>
</dbReference>
<sequence>MSDGLQLRGIAKRFGARTVLADVSFDVAPGEIVAVVGPSGCGKSTLLSLLTGAQRPDAGEIRYGGAATAEAGRPFAYMPQRDVLLPWRRILDNAAIGLEVAGLPRAEARRRAGALFDAFGLAGTEDRFPRQLSGGMRQRVSFLRTVVQQRPVLLLDEPFGALDAITRDELQRWLLGIWDSQGWSALFITHDIREAVRMADRVLVLGGGRIAGEVGVTRDIPRGDGFRADPRVPGLEERVHALLRAAAMPGTPVAQGPA</sequence>
<dbReference type="InterPro" id="IPR017871">
    <property type="entry name" value="ABC_transporter-like_CS"/>
</dbReference>
<keyword evidence="1" id="KW-0813">Transport</keyword>
<dbReference type="CDD" id="cd03293">
    <property type="entry name" value="ABC_NrtD_SsuB_transporters"/>
    <property type="match status" value="1"/>
</dbReference>
<dbReference type="Pfam" id="PF00005">
    <property type="entry name" value="ABC_tran"/>
    <property type="match status" value="1"/>
</dbReference>
<dbReference type="InterPro" id="IPR027417">
    <property type="entry name" value="P-loop_NTPase"/>
</dbReference>
<dbReference type="InterPro" id="IPR003593">
    <property type="entry name" value="AAA+_ATPase"/>
</dbReference>
<dbReference type="PROSITE" id="PS50893">
    <property type="entry name" value="ABC_TRANSPORTER_2"/>
    <property type="match status" value="1"/>
</dbReference>
<keyword evidence="2" id="KW-0547">Nucleotide-binding</keyword>
<keyword evidence="6" id="KW-1185">Reference proteome</keyword>
<reference evidence="5 6" key="1">
    <citation type="submission" date="2022-04" db="EMBL/GenBank/DDBJ databases">
        <title>Leucobacter sp. isolated from rhizosphere of garlic.</title>
        <authorList>
            <person name="Won M."/>
            <person name="Lee C.-M."/>
            <person name="Woen H.-Y."/>
            <person name="Kwon S.-W."/>
        </authorList>
    </citation>
    <scope>NUCLEOTIDE SEQUENCE [LARGE SCALE GENOMIC DNA]</scope>
    <source>
        <strain evidence="5 6">H21R-40</strain>
    </source>
</reference>
<dbReference type="PANTHER" id="PTHR42788:SF2">
    <property type="entry name" value="ABC TRANSPORTER ATP-BINDING PROTEIN"/>
    <property type="match status" value="1"/>
</dbReference>
<organism evidence="5 6">
    <name type="scientific">Leucobacter allii</name>
    <dbReference type="NCBI Taxonomy" id="2932247"/>
    <lineage>
        <taxon>Bacteria</taxon>
        <taxon>Bacillati</taxon>
        <taxon>Actinomycetota</taxon>
        <taxon>Actinomycetes</taxon>
        <taxon>Micrococcales</taxon>
        <taxon>Microbacteriaceae</taxon>
        <taxon>Leucobacter</taxon>
    </lineage>
</organism>
<feature type="domain" description="ABC transporter" evidence="4">
    <location>
        <begin position="5"/>
        <end position="232"/>
    </location>
</feature>
<protein>
    <submittedName>
        <fullName evidence="5">ABC transporter ATP-binding protein</fullName>
    </submittedName>
</protein>
<dbReference type="InterPro" id="IPR003439">
    <property type="entry name" value="ABC_transporter-like_ATP-bd"/>
</dbReference>
<evidence type="ECO:0000259" key="4">
    <source>
        <dbReference type="PROSITE" id="PS50893"/>
    </source>
</evidence>
<dbReference type="SMART" id="SM00382">
    <property type="entry name" value="AAA"/>
    <property type="match status" value="1"/>
</dbReference>
<proteinExistence type="predicted"/>
<dbReference type="SUPFAM" id="SSF52540">
    <property type="entry name" value="P-loop containing nucleoside triphosphate hydrolases"/>
    <property type="match status" value="1"/>
</dbReference>
<keyword evidence="3 5" id="KW-0067">ATP-binding</keyword>
<evidence type="ECO:0000256" key="2">
    <source>
        <dbReference type="ARBA" id="ARBA00022741"/>
    </source>
</evidence>
<evidence type="ECO:0000313" key="6">
    <source>
        <dbReference type="Proteomes" id="UP000831786"/>
    </source>
</evidence>
<name>A0ABY4FPV2_9MICO</name>
<dbReference type="Proteomes" id="UP000831786">
    <property type="component" value="Chromosome"/>
</dbReference>
<dbReference type="InterPro" id="IPR050166">
    <property type="entry name" value="ABC_transporter_ATP-bind"/>
</dbReference>
<accession>A0ABY4FPV2</accession>
<dbReference type="Gene3D" id="3.40.50.300">
    <property type="entry name" value="P-loop containing nucleotide triphosphate hydrolases"/>
    <property type="match status" value="1"/>
</dbReference>
<evidence type="ECO:0000313" key="5">
    <source>
        <dbReference type="EMBL" id="UOQ58297.1"/>
    </source>
</evidence>
<dbReference type="RefSeq" id="WP_244729342.1">
    <property type="nucleotide sequence ID" value="NZ_CP095045.1"/>
</dbReference>
<gene>
    <name evidence="5" type="ORF">MUN78_05490</name>
</gene>
<dbReference type="GO" id="GO:0005524">
    <property type="term" value="F:ATP binding"/>
    <property type="evidence" value="ECO:0007669"/>
    <property type="project" value="UniProtKB-KW"/>
</dbReference>
<dbReference type="PANTHER" id="PTHR42788">
    <property type="entry name" value="TAURINE IMPORT ATP-BINDING PROTEIN-RELATED"/>
    <property type="match status" value="1"/>
</dbReference>
<dbReference type="EMBL" id="CP095045">
    <property type="protein sequence ID" value="UOQ58297.1"/>
    <property type="molecule type" value="Genomic_DNA"/>
</dbReference>
<evidence type="ECO:0000256" key="3">
    <source>
        <dbReference type="ARBA" id="ARBA00022840"/>
    </source>
</evidence>
<evidence type="ECO:0000256" key="1">
    <source>
        <dbReference type="ARBA" id="ARBA00022448"/>
    </source>
</evidence>